<reference evidence="2" key="1">
    <citation type="submission" date="2018-07" db="EMBL/GenBank/DDBJ databases">
        <authorList>
            <person name="Quirk P.G."/>
            <person name="Krulwich T.A."/>
        </authorList>
    </citation>
    <scope>NUCLEOTIDE SEQUENCE</scope>
    <source>
        <strain evidence="2">96224</strain>
    </source>
</reference>
<evidence type="ECO:0000256" key="1">
    <source>
        <dbReference type="SAM" id="SignalP"/>
    </source>
</evidence>
<protein>
    <submittedName>
        <fullName evidence="2">BgtE-20063</fullName>
    </submittedName>
</protein>
<feature type="chain" id="PRO_5016632568" evidence="1">
    <location>
        <begin position="22"/>
        <end position="122"/>
    </location>
</feature>
<proteinExistence type="predicted"/>
<dbReference type="AlphaFoldDB" id="A0A381L1C5"/>
<organism evidence="2">
    <name type="scientific">Blumeria graminis f. sp. tritici 96224</name>
    <dbReference type="NCBI Taxonomy" id="1268274"/>
    <lineage>
        <taxon>Eukaryota</taxon>
        <taxon>Fungi</taxon>
        <taxon>Dikarya</taxon>
        <taxon>Ascomycota</taxon>
        <taxon>Pezizomycotina</taxon>
        <taxon>Leotiomycetes</taxon>
        <taxon>Erysiphales</taxon>
        <taxon>Erysiphaceae</taxon>
        <taxon>Blumeria</taxon>
    </lineage>
</organism>
<gene>
    <name evidence="2" type="ORF">BGT96224V2_LOCUS904</name>
</gene>
<evidence type="ECO:0000313" key="2">
    <source>
        <dbReference type="EMBL" id="SUZ07734.1"/>
    </source>
</evidence>
<accession>A0A381L1C5</accession>
<feature type="signal peptide" evidence="1">
    <location>
        <begin position="1"/>
        <end position="21"/>
    </location>
</feature>
<dbReference type="EMBL" id="UIGY01000001">
    <property type="protein sequence ID" value="SUZ07734.1"/>
    <property type="molecule type" value="Genomic_DNA"/>
</dbReference>
<name>A0A381L1C5_BLUGR</name>
<keyword evidence="1" id="KW-0732">Signal</keyword>
<sequence length="122" mass="13962">MKFQHLTGIILLLSQATSISAAMLIPRMESGSEMFPNPMDDIRAAIRNKIKSGEEHRSPNDRVARLAQKLGHPFLIPIRVHHEWHHNEDENYVTNDSEGNLNLWVLVRNGKQIHSSIVNWHG</sequence>